<dbReference type="GO" id="GO:0003700">
    <property type="term" value="F:DNA-binding transcription factor activity"/>
    <property type="evidence" value="ECO:0007669"/>
    <property type="project" value="InterPro"/>
</dbReference>
<dbReference type="AlphaFoldDB" id="A0A4Y7R5M0"/>
<name>A0A4Y7R5M0_9FIRM</name>
<dbReference type="InterPro" id="IPR000835">
    <property type="entry name" value="HTH_MarR-typ"/>
</dbReference>
<dbReference type="InterPro" id="IPR039422">
    <property type="entry name" value="MarR/SlyA-like"/>
</dbReference>
<reference evidence="2 3" key="1">
    <citation type="journal article" date="2018" name="Environ. Microbiol.">
        <title>Novel energy conservation strategies and behaviour of Pelotomaculum schinkii driving syntrophic propionate catabolism.</title>
        <authorList>
            <person name="Hidalgo-Ahumada C.A.P."/>
            <person name="Nobu M.K."/>
            <person name="Narihiro T."/>
            <person name="Tamaki H."/>
            <person name="Liu W.T."/>
            <person name="Kamagata Y."/>
            <person name="Stams A.J.M."/>
            <person name="Imachi H."/>
            <person name="Sousa D.Z."/>
        </authorList>
    </citation>
    <scope>NUCLEOTIDE SEQUENCE [LARGE SCALE GENOMIC DNA]</scope>
    <source>
        <strain evidence="2 3">HH</strain>
    </source>
</reference>
<dbReference type="EMBL" id="QFGA01000004">
    <property type="protein sequence ID" value="TEB04278.1"/>
    <property type="molecule type" value="Genomic_DNA"/>
</dbReference>
<evidence type="ECO:0000259" key="1">
    <source>
        <dbReference type="PROSITE" id="PS50995"/>
    </source>
</evidence>
<proteinExistence type="predicted"/>
<dbReference type="SUPFAM" id="SSF46785">
    <property type="entry name" value="Winged helix' DNA-binding domain"/>
    <property type="match status" value="1"/>
</dbReference>
<dbReference type="InterPro" id="IPR036388">
    <property type="entry name" value="WH-like_DNA-bd_sf"/>
</dbReference>
<accession>A0A4Y7R5M0</accession>
<evidence type="ECO:0000313" key="2">
    <source>
        <dbReference type="EMBL" id="TEB04278.1"/>
    </source>
</evidence>
<dbReference type="CDD" id="cd00090">
    <property type="entry name" value="HTH_ARSR"/>
    <property type="match status" value="1"/>
</dbReference>
<dbReference type="Pfam" id="PF12802">
    <property type="entry name" value="MarR_2"/>
    <property type="match status" value="1"/>
</dbReference>
<dbReference type="PROSITE" id="PS50995">
    <property type="entry name" value="HTH_MARR_2"/>
    <property type="match status" value="1"/>
</dbReference>
<keyword evidence="3" id="KW-1185">Reference proteome</keyword>
<dbReference type="Gene3D" id="1.10.10.10">
    <property type="entry name" value="Winged helix-like DNA-binding domain superfamily/Winged helix DNA-binding domain"/>
    <property type="match status" value="1"/>
</dbReference>
<feature type="domain" description="HTH marR-type" evidence="1">
    <location>
        <begin position="10"/>
        <end position="141"/>
    </location>
</feature>
<dbReference type="RefSeq" id="WP_190259439.1">
    <property type="nucleotide sequence ID" value="NZ_QFGA01000004.1"/>
</dbReference>
<evidence type="ECO:0000313" key="3">
    <source>
        <dbReference type="Proteomes" id="UP000298324"/>
    </source>
</evidence>
<dbReference type="PANTHER" id="PTHR33164:SF99">
    <property type="entry name" value="MARR FAMILY REGULATORY PROTEIN"/>
    <property type="match status" value="1"/>
</dbReference>
<dbReference type="InterPro" id="IPR000485">
    <property type="entry name" value="AsnC-type_HTH_dom"/>
</dbReference>
<dbReference type="SMART" id="SM00347">
    <property type="entry name" value="HTH_MARR"/>
    <property type="match status" value="1"/>
</dbReference>
<dbReference type="InterPro" id="IPR011991">
    <property type="entry name" value="ArsR-like_HTH"/>
</dbReference>
<gene>
    <name evidence="2" type="primary">yusO_2</name>
    <name evidence="2" type="ORF">Psch_04003</name>
</gene>
<comment type="caution">
    <text evidence="2">The sequence shown here is derived from an EMBL/GenBank/DDBJ whole genome shotgun (WGS) entry which is preliminary data.</text>
</comment>
<dbReference type="Proteomes" id="UP000298324">
    <property type="component" value="Unassembled WGS sequence"/>
</dbReference>
<dbReference type="PRINTS" id="PR00033">
    <property type="entry name" value="HTHASNC"/>
</dbReference>
<protein>
    <submittedName>
        <fullName evidence="2">Putative HTH-type transcriptional regulator YusO</fullName>
    </submittedName>
</protein>
<sequence length="152" mass="17335">MEDSSIERYYSRLEAVFMEMVRRLHVELADQMISGITGSQFFVLKTIQGPGRLTVSEVAEKLGVSLSAITALVNRLVKAGLVVRSRDEQDRRLVWLEATARGKEILANCIEARRKVSNKYFGQLTVEDMEKLVEIYEKVLTAMRAEEKKKKP</sequence>
<organism evidence="2 3">
    <name type="scientific">Pelotomaculum schinkii</name>
    <dbReference type="NCBI Taxonomy" id="78350"/>
    <lineage>
        <taxon>Bacteria</taxon>
        <taxon>Bacillati</taxon>
        <taxon>Bacillota</taxon>
        <taxon>Clostridia</taxon>
        <taxon>Eubacteriales</taxon>
        <taxon>Desulfotomaculaceae</taxon>
        <taxon>Pelotomaculum</taxon>
    </lineage>
</organism>
<dbReference type="GO" id="GO:0006950">
    <property type="term" value="P:response to stress"/>
    <property type="evidence" value="ECO:0007669"/>
    <property type="project" value="TreeGrafter"/>
</dbReference>
<dbReference type="PANTHER" id="PTHR33164">
    <property type="entry name" value="TRANSCRIPTIONAL REGULATOR, MARR FAMILY"/>
    <property type="match status" value="1"/>
</dbReference>
<dbReference type="PRINTS" id="PR00598">
    <property type="entry name" value="HTHMARR"/>
</dbReference>
<dbReference type="InterPro" id="IPR036390">
    <property type="entry name" value="WH_DNA-bd_sf"/>
</dbReference>
<dbReference type="GO" id="GO:0043565">
    <property type="term" value="F:sequence-specific DNA binding"/>
    <property type="evidence" value="ECO:0007669"/>
    <property type="project" value="InterPro"/>
</dbReference>